<dbReference type="EMBL" id="GBXM01047160">
    <property type="protein sequence ID" value="JAH61417.1"/>
    <property type="molecule type" value="Transcribed_RNA"/>
</dbReference>
<name>A0A0E9U6R4_ANGAN</name>
<organism evidence="1">
    <name type="scientific">Anguilla anguilla</name>
    <name type="common">European freshwater eel</name>
    <name type="synonym">Muraena anguilla</name>
    <dbReference type="NCBI Taxonomy" id="7936"/>
    <lineage>
        <taxon>Eukaryota</taxon>
        <taxon>Metazoa</taxon>
        <taxon>Chordata</taxon>
        <taxon>Craniata</taxon>
        <taxon>Vertebrata</taxon>
        <taxon>Euteleostomi</taxon>
        <taxon>Actinopterygii</taxon>
        <taxon>Neopterygii</taxon>
        <taxon>Teleostei</taxon>
        <taxon>Anguilliformes</taxon>
        <taxon>Anguillidae</taxon>
        <taxon>Anguilla</taxon>
    </lineage>
</organism>
<accession>A0A0E9U6R4</accession>
<dbReference type="AlphaFoldDB" id="A0A0E9U6R4"/>
<evidence type="ECO:0000313" key="1">
    <source>
        <dbReference type="EMBL" id="JAH61417.1"/>
    </source>
</evidence>
<proteinExistence type="predicted"/>
<sequence>MDKFVGVDSMCLPGYFLAKLMRI</sequence>
<protein>
    <submittedName>
        <fullName evidence="1">Uncharacterized protein</fullName>
    </submittedName>
</protein>
<reference evidence="1" key="2">
    <citation type="journal article" date="2015" name="Fish Shellfish Immunol.">
        <title>Early steps in the European eel (Anguilla anguilla)-Vibrio vulnificus interaction in the gills: Role of the RtxA13 toxin.</title>
        <authorList>
            <person name="Callol A."/>
            <person name="Pajuelo D."/>
            <person name="Ebbesson L."/>
            <person name="Teles M."/>
            <person name="MacKenzie S."/>
            <person name="Amaro C."/>
        </authorList>
    </citation>
    <scope>NUCLEOTIDE SEQUENCE</scope>
</reference>
<reference evidence="1" key="1">
    <citation type="submission" date="2014-11" db="EMBL/GenBank/DDBJ databases">
        <authorList>
            <person name="Amaro Gonzalez C."/>
        </authorList>
    </citation>
    <scope>NUCLEOTIDE SEQUENCE</scope>
</reference>